<sequence length="316" mass="35980">MATDLSYIIPVEDNRLTSINGFEKDISTGTLQILLYFNIKDTKDLSKKSASNITQDFNTLLKYKKYSALMAHNTTSLIDENYPMTIAPLFLRDYLGLIIIIIIALIVLIILYFLASWKFKEANNFAMFKVIIIIVDLGLRISFVIYDARKVPELWLPSLVILVISTSINITSSFLIFVHEISKNLKFSIWVSEYRFLLPLFTIISAGHIEALYILSSKFGRLCVFSTTFSKSAENVIFWVGILDLIIHIPQFIIQILFSMGTISFNIIPQLTLISNSIIITYNILSAIYKVVFRCLDKQRSSRVGDRTSTITSLIP</sequence>
<dbReference type="EMBL" id="WTPW01000702">
    <property type="protein sequence ID" value="KAF0487323.1"/>
    <property type="molecule type" value="Genomic_DNA"/>
</dbReference>
<feature type="transmembrane region" description="Helical" evidence="1">
    <location>
        <begin position="196"/>
        <end position="215"/>
    </location>
</feature>
<protein>
    <submittedName>
        <fullName evidence="2">Uncharacterized protein</fullName>
    </submittedName>
</protein>
<feature type="transmembrane region" description="Helical" evidence="1">
    <location>
        <begin position="94"/>
        <end position="114"/>
    </location>
</feature>
<organism evidence="2 3">
    <name type="scientific">Gigaspora margarita</name>
    <dbReference type="NCBI Taxonomy" id="4874"/>
    <lineage>
        <taxon>Eukaryota</taxon>
        <taxon>Fungi</taxon>
        <taxon>Fungi incertae sedis</taxon>
        <taxon>Mucoromycota</taxon>
        <taxon>Glomeromycotina</taxon>
        <taxon>Glomeromycetes</taxon>
        <taxon>Diversisporales</taxon>
        <taxon>Gigasporaceae</taxon>
        <taxon>Gigaspora</taxon>
    </lineage>
</organism>
<keyword evidence="1" id="KW-0472">Membrane</keyword>
<feature type="transmembrane region" description="Helical" evidence="1">
    <location>
        <begin position="126"/>
        <end position="147"/>
    </location>
</feature>
<feature type="transmembrane region" description="Helical" evidence="1">
    <location>
        <begin position="236"/>
        <end position="258"/>
    </location>
</feature>
<feature type="transmembrane region" description="Helical" evidence="1">
    <location>
        <begin position="270"/>
        <end position="293"/>
    </location>
</feature>
<comment type="caution">
    <text evidence="2">The sequence shown here is derived from an EMBL/GenBank/DDBJ whole genome shotgun (WGS) entry which is preliminary data.</text>
</comment>
<dbReference type="OrthoDB" id="2327888at2759"/>
<proteinExistence type="predicted"/>
<keyword evidence="3" id="KW-1185">Reference proteome</keyword>
<evidence type="ECO:0000313" key="3">
    <source>
        <dbReference type="Proteomes" id="UP000439903"/>
    </source>
</evidence>
<accession>A0A8H4EI10</accession>
<keyword evidence="1" id="KW-0812">Transmembrane</keyword>
<reference evidence="2 3" key="1">
    <citation type="journal article" date="2019" name="Environ. Microbiol.">
        <title>At the nexus of three kingdoms: the genome of the mycorrhizal fungus Gigaspora margarita provides insights into plant, endobacterial and fungal interactions.</title>
        <authorList>
            <person name="Venice F."/>
            <person name="Ghignone S."/>
            <person name="Salvioli di Fossalunga A."/>
            <person name="Amselem J."/>
            <person name="Novero M."/>
            <person name="Xianan X."/>
            <person name="Sedzielewska Toro K."/>
            <person name="Morin E."/>
            <person name="Lipzen A."/>
            <person name="Grigoriev I.V."/>
            <person name="Henrissat B."/>
            <person name="Martin F.M."/>
            <person name="Bonfante P."/>
        </authorList>
    </citation>
    <scope>NUCLEOTIDE SEQUENCE [LARGE SCALE GENOMIC DNA]</scope>
    <source>
        <strain evidence="2 3">BEG34</strain>
    </source>
</reference>
<dbReference type="AlphaFoldDB" id="A0A8H4EI10"/>
<dbReference type="Proteomes" id="UP000439903">
    <property type="component" value="Unassembled WGS sequence"/>
</dbReference>
<gene>
    <name evidence="2" type="ORF">F8M41_022583</name>
</gene>
<feature type="transmembrane region" description="Helical" evidence="1">
    <location>
        <begin position="154"/>
        <end position="176"/>
    </location>
</feature>
<keyword evidence="1" id="KW-1133">Transmembrane helix</keyword>
<evidence type="ECO:0000256" key="1">
    <source>
        <dbReference type="SAM" id="Phobius"/>
    </source>
</evidence>
<evidence type="ECO:0000313" key="2">
    <source>
        <dbReference type="EMBL" id="KAF0487323.1"/>
    </source>
</evidence>
<name>A0A8H4EI10_GIGMA</name>